<dbReference type="PANTHER" id="PTHR43649:SF33">
    <property type="entry name" value="POLYGALACTURONAN_RHAMNOGALACTURONAN-BINDING PROTEIN YTCQ"/>
    <property type="match status" value="1"/>
</dbReference>
<evidence type="ECO:0000256" key="2">
    <source>
        <dbReference type="ARBA" id="ARBA00022729"/>
    </source>
</evidence>
<protein>
    <submittedName>
        <fullName evidence="7">Extracellular solute-binding protein family 1</fullName>
    </submittedName>
</protein>
<dbReference type="SUPFAM" id="SSF53850">
    <property type="entry name" value="Periplasmic binding protein-like II"/>
    <property type="match status" value="1"/>
</dbReference>
<evidence type="ECO:0000256" key="5">
    <source>
        <dbReference type="ARBA" id="ARBA00023288"/>
    </source>
</evidence>
<feature type="signal peptide" evidence="6">
    <location>
        <begin position="1"/>
        <end position="25"/>
    </location>
</feature>
<accession>F8F4R8</accession>
<dbReference type="AlphaFoldDB" id="F8F4R8"/>
<proteinExistence type="predicted"/>
<keyword evidence="2 6" id="KW-0732">Signal</keyword>
<dbReference type="PROSITE" id="PS51257">
    <property type="entry name" value="PROKAR_LIPOPROTEIN"/>
    <property type="match status" value="1"/>
</dbReference>
<keyword evidence="5" id="KW-0449">Lipoprotein</keyword>
<keyword evidence="4" id="KW-0564">Palmitate</keyword>
<dbReference type="InterPro" id="IPR006059">
    <property type="entry name" value="SBP"/>
</dbReference>
<evidence type="ECO:0000256" key="4">
    <source>
        <dbReference type="ARBA" id="ARBA00023139"/>
    </source>
</evidence>
<feature type="chain" id="PRO_5038673941" evidence="6">
    <location>
        <begin position="26"/>
        <end position="510"/>
    </location>
</feature>
<dbReference type="Pfam" id="PF01547">
    <property type="entry name" value="SBP_bac_1"/>
    <property type="match status" value="1"/>
</dbReference>
<evidence type="ECO:0000256" key="3">
    <source>
        <dbReference type="ARBA" id="ARBA00023136"/>
    </source>
</evidence>
<dbReference type="PANTHER" id="PTHR43649">
    <property type="entry name" value="ARABINOSE-BINDING PROTEIN-RELATED"/>
    <property type="match status" value="1"/>
</dbReference>
<dbReference type="RefSeq" id="WP_013914624.1">
    <property type="nucleotide sequence ID" value="NC_015690.1"/>
</dbReference>
<dbReference type="Proteomes" id="UP000006620">
    <property type="component" value="Chromosome"/>
</dbReference>
<dbReference type="PATRIC" id="fig|1036673.3.peg.775"/>
<dbReference type="CDD" id="cd13580">
    <property type="entry name" value="PBP2_AlgQ_like_1"/>
    <property type="match status" value="1"/>
</dbReference>
<keyword evidence="1" id="KW-1003">Cell membrane</keyword>
<dbReference type="InterPro" id="IPR050490">
    <property type="entry name" value="Bact_solute-bd_prot1"/>
</dbReference>
<dbReference type="EMBL" id="CP002869">
    <property type="protein sequence ID" value="AEI39460.1"/>
    <property type="molecule type" value="Genomic_DNA"/>
</dbReference>
<reference evidence="7 8" key="2">
    <citation type="journal article" date="2013" name="Genome Announc.">
        <title>Genome Sequence of Growth-Improving Paenibacillus mucilaginosus Strain KNP414.</title>
        <authorList>
            <person name="Lu J.J."/>
            <person name="Wang J.F."/>
            <person name="Hu X.F."/>
        </authorList>
    </citation>
    <scope>NUCLEOTIDE SEQUENCE [LARGE SCALE GENOMIC DNA]</scope>
    <source>
        <strain evidence="7 8">KNP414</strain>
    </source>
</reference>
<dbReference type="KEGG" id="pms:KNP414_00870"/>
<evidence type="ECO:0000256" key="6">
    <source>
        <dbReference type="SAM" id="SignalP"/>
    </source>
</evidence>
<name>F8F4R8_PAEMK</name>
<gene>
    <name evidence="7" type="ordered locus">KNP414_00870</name>
</gene>
<sequence length="510" mass="56230">MKRKKKSKRWIAGMCAAVMTTGVLAGCGGDSGEATPEAAAGDAGSSAPFRITLATAQVGDVPATDNEVEKAIESYTNTQLDIQWIPSAAYDEKVNVMVAADEMPMMLRVKYVPTTISSIQSDLFWEVGPLLGEYKNLSALNKQYYENISVDGKIYGIPQFRDIARSAVIYREDWLKKLGMKPPVTVDEWYNVLKAMTLNDPDGNGKNDTYGMVLGKKYNEGVSAMTTRMAVALGAPNKWAVDSAGKFTPEFVTPEFNEILKLFRKLFAEKLINQDFAAFEDADAEKMYDSGRVGIRIAVAQNAKSMQDRLSKTVPDGIYDVMPPTGPKGIRAAGESGNNGFFVFPKSKVKNEAELKKLLAFADKMLDEPMATLQLRGVEGKHYTKVDGGKTEFKDFSAFQREVKPYRDSLFNVEGFNVAPLKDTPLGEKGTKIPPENLKTAVLNPALNLTSATYSERGKELEQMMYDAQTKYIMGKIDDAGLQAEIEKWRKAGGDQVAKEYEAAYAKLKK</sequence>
<organism evidence="7 8">
    <name type="scientific">Paenibacillus mucilaginosus (strain KNP414)</name>
    <dbReference type="NCBI Taxonomy" id="1036673"/>
    <lineage>
        <taxon>Bacteria</taxon>
        <taxon>Bacillati</taxon>
        <taxon>Bacillota</taxon>
        <taxon>Bacilli</taxon>
        <taxon>Bacillales</taxon>
        <taxon>Paenibacillaceae</taxon>
        <taxon>Paenibacillus</taxon>
    </lineage>
</organism>
<evidence type="ECO:0000313" key="7">
    <source>
        <dbReference type="EMBL" id="AEI39460.1"/>
    </source>
</evidence>
<dbReference type="Gene3D" id="3.40.190.10">
    <property type="entry name" value="Periplasmic binding protein-like II"/>
    <property type="match status" value="2"/>
</dbReference>
<dbReference type="HOGENOM" id="CLU_021021_3_2_9"/>
<keyword evidence="3" id="KW-0472">Membrane</keyword>
<reference evidence="8" key="1">
    <citation type="submission" date="2011-06" db="EMBL/GenBank/DDBJ databases">
        <title>Complete genome sequence of Paenibacillus mucilaginosus KNP414.</title>
        <authorList>
            <person name="Wang J."/>
            <person name="Hu S."/>
            <person name="Hu X."/>
            <person name="Zhang B."/>
            <person name="Dong D."/>
            <person name="Zhang S."/>
            <person name="Zhao K."/>
            <person name="Wu D."/>
        </authorList>
    </citation>
    <scope>NUCLEOTIDE SEQUENCE [LARGE SCALE GENOMIC DNA]</scope>
    <source>
        <strain evidence="8">KNP414</strain>
    </source>
</reference>
<evidence type="ECO:0000313" key="8">
    <source>
        <dbReference type="Proteomes" id="UP000006620"/>
    </source>
</evidence>
<evidence type="ECO:0000256" key="1">
    <source>
        <dbReference type="ARBA" id="ARBA00022475"/>
    </source>
</evidence>